<keyword evidence="1" id="KW-0812">Transmembrane</keyword>
<accession>A0A1X6WRQ8</accession>
<keyword evidence="1" id="KW-1133">Transmembrane helix</keyword>
<evidence type="ECO:0000313" key="2">
    <source>
        <dbReference type="EMBL" id="SLM86336.1"/>
    </source>
</evidence>
<keyword evidence="3" id="KW-1185">Reference proteome</keyword>
<reference evidence="3" key="1">
    <citation type="submission" date="2017-02" db="EMBL/GenBank/DDBJ databases">
        <authorList>
            <person name="Dridi B."/>
        </authorList>
    </citation>
    <scope>NUCLEOTIDE SEQUENCE [LARGE SCALE GENOMIC DNA]</scope>
    <source>
        <strain evidence="3">bH819</strain>
    </source>
</reference>
<feature type="transmembrane region" description="Helical" evidence="1">
    <location>
        <begin position="42"/>
        <end position="60"/>
    </location>
</feature>
<evidence type="ECO:0008006" key="4">
    <source>
        <dbReference type="Google" id="ProtNLM"/>
    </source>
</evidence>
<feature type="transmembrane region" description="Helical" evidence="1">
    <location>
        <begin position="6"/>
        <end position="22"/>
    </location>
</feature>
<dbReference type="RefSeq" id="WP_086951970.1">
    <property type="nucleotide sequence ID" value="NZ_FWFD01000015.1"/>
</dbReference>
<dbReference type="AlphaFoldDB" id="A0A1X6WRQ8"/>
<keyword evidence="1" id="KW-0472">Membrane</keyword>
<proteinExistence type="predicted"/>
<feature type="transmembrane region" description="Helical" evidence="1">
    <location>
        <begin position="66"/>
        <end position="86"/>
    </location>
</feature>
<gene>
    <name evidence="2" type="ORF">FM121_09615</name>
</gene>
<dbReference type="OrthoDB" id="9929674at2"/>
<dbReference type="EMBL" id="FWFD01000015">
    <property type="protein sequence ID" value="SLM86336.1"/>
    <property type="molecule type" value="Genomic_DNA"/>
</dbReference>
<sequence length="93" mass="10869">MILSIVIMLLGLYCLLLAPRYYPMIGYRGALYYMKKQDSWKITNQIFGLYLFVSGLVYFINGNLKLLIILVIISIMTTDLISMLILKRKQKNR</sequence>
<name>A0A1X6WRQ8_9ENTE</name>
<evidence type="ECO:0000256" key="1">
    <source>
        <dbReference type="SAM" id="Phobius"/>
    </source>
</evidence>
<evidence type="ECO:0000313" key="3">
    <source>
        <dbReference type="Proteomes" id="UP000195918"/>
    </source>
</evidence>
<dbReference type="Proteomes" id="UP000195918">
    <property type="component" value="Unassembled WGS sequence"/>
</dbReference>
<protein>
    <recommendedName>
        <fullName evidence="4">SdpI family protein</fullName>
    </recommendedName>
</protein>
<organism evidence="2 3">
    <name type="scientific">Vagococcus fluvialis bH819</name>
    <dbReference type="NCBI Taxonomy" id="1255619"/>
    <lineage>
        <taxon>Bacteria</taxon>
        <taxon>Bacillati</taxon>
        <taxon>Bacillota</taxon>
        <taxon>Bacilli</taxon>
        <taxon>Lactobacillales</taxon>
        <taxon>Enterococcaceae</taxon>
        <taxon>Vagococcus</taxon>
    </lineage>
</organism>